<reference evidence="3 4" key="1">
    <citation type="journal article" date="2018" name="Evol. Lett.">
        <title>Horizontal gene cluster transfer increased hallucinogenic mushroom diversity.</title>
        <authorList>
            <person name="Reynolds H.T."/>
            <person name="Vijayakumar V."/>
            <person name="Gluck-Thaler E."/>
            <person name="Korotkin H.B."/>
            <person name="Matheny P.B."/>
            <person name="Slot J.C."/>
        </authorList>
    </citation>
    <scope>NUCLEOTIDE SEQUENCE [LARGE SCALE GENOMIC DNA]</scope>
    <source>
        <strain evidence="3 4">SRW20</strain>
    </source>
</reference>
<dbReference type="AlphaFoldDB" id="A0A409Y4R2"/>
<sequence length="1065" mass="117544">MDNEVQLLPYIDMSIASRPATDVASSFYCLTPDPLGSNSRVNGFPFEIQSPPDSQRGLTNAESEDLYSSYKPSYKPRPVFTSDLFKVHLFPDLCISHRFLINSTSFKGSIQESATINLERDYLEAIEYQAHLNASVARARKLYEIAEELWSHCRLEEVKAIRKAQPVGKASDFACYESSSMANLADAAFKCLQAEENLLRSKISLLQEELVSLESELEAAGRRVQEAGIQYERVIQTLHLDRSTAPVVPPGSCVSFRPLYAKFPSCIHLHMRAWTLSFVRSHSFLLFLSQDDPHLLTEPYTCKLDLKTFEDIKGNAGGSLESNRFGRPNFSLGIRIFWQLETYPGGKIIRLRVPGFWDRLEHAFRPTLEVGTEHVLQVYHLRLSRSSLPRCLGTSSKGLKRSTSCPINTRWLGWAQPGALTMENHDEDYSPAATGPLSAALDSSVFDPSRWLLPLASGNCLEPSNVHNSAALEADLFCPLPTPSENGVGASTASTANPWPDNSVGLYGVPSLPVALPADSFRQHRPGLDPAGYNHGVLPTVSHTSNSGVFVSPGVGSCSSSFAVHAASVHSNRHPYVAYPRVYRNLDQLLVESPSNAQHQPPIDSRYLGNTSPGGNVVEHPVTLGYQRASSFSTLHPAWAHPDPPHGQLYSRSGNSGTMGVYSGMSATLQDSELSQEAAMALLRSQRRRPQPVKLTSPNLAGQHYEPYPRVSRASESLPGTRVASSDSSFSQRSLGAGPARTRRSLRSQVITRTDVLNAAEVDLLLWAFGRGLLSPDLHNFTCDVRGILDLASRKVHYMGAQSNYLTVLVVKLKGKLGKKHQDVLGKALEDVAAGAFQLNDVEDLMNAFNIPQRSAKNMKGMLITTSDDEYSLFQLNLSEKYPGCELPLRYQGLPPVAFMGWVIALLFCACTRPYLYRQSQGIWSVHPACRSLTVWIVLDLVKNDTEAVGQFNPVLDAAPLLNVVALANIALYRAIRIYCEVDEAVYTNELVDYQRQDRNVLECLKSLMNKAVYDADLFPGLFVALSNIFDDVQRGVFNRRLASGLLTFSKSSLSGGAPRVVERY</sequence>
<protein>
    <submittedName>
        <fullName evidence="3">Uncharacterized protein</fullName>
    </submittedName>
</protein>
<evidence type="ECO:0000313" key="4">
    <source>
        <dbReference type="Proteomes" id="UP000284706"/>
    </source>
</evidence>
<proteinExistence type="predicted"/>
<dbReference type="Proteomes" id="UP000284706">
    <property type="component" value="Unassembled WGS sequence"/>
</dbReference>
<feature type="region of interest" description="Disordered" evidence="2">
    <location>
        <begin position="41"/>
        <end position="62"/>
    </location>
</feature>
<comment type="caution">
    <text evidence="3">The sequence shown here is derived from an EMBL/GenBank/DDBJ whole genome shotgun (WGS) entry which is preliminary data.</text>
</comment>
<evidence type="ECO:0000256" key="2">
    <source>
        <dbReference type="SAM" id="MobiDB-lite"/>
    </source>
</evidence>
<dbReference type="InParanoid" id="A0A409Y4R2"/>
<keyword evidence="1" id="KW-0175">Coiled coil</keyword>
<feature type="region of interest" description="Disordered" evidence="2">
    <location>
        <begin position="685"/>
        <end position="744"/>
    </location>
</feature>
<gene>
    <name evidence="3" type="ORF">CVT26_003098</name>
</gene>
<feature type="coiled-coil region" evidence="1">
    <location>
        <begin position="196"/>
        <end position="230"/>
    </location>
</feature>
<name>A0A409Y4R2_9AGAR</name>
<evidence type="ECO:0000256" key="1">
    <source>
        <dbReference type="SAM" id="Coils"/>
    </source>
</evidence>
<keyword evidence="4" id="KW-1185">Reference proteome</keyword>
<feature type="compositionally biased region" description="Polar residues" evidence="2">
    <location>
        <begin position="723"/>
        <end position="734"/>
    </location>
</feature>
<dbReference type="EMBL" id="NHYE01001152">
    <property type="protein sequence ID" value="PPQ98036.1"/>
    <property type="molecule type" value="Genomic_DNA"/>
</dbReference>
<evidence type="ECO:0000313" key="3">
    <source>
        <dbReference type="EMBL" id="PPQ98036.1"/>
    </source>
</evidence>
<feature type="compositionally biased region" description="Polar residues" evidence="2">
    <location>
        <begin position="51"/>
        <end position="61"/>
    </location>
</feature>
<organism evidence="3 4">
    <name type="scientific">Gymnopilus dilepis</name>
    <dbReference type="NCBI Taxonomy" id="231916"/>
    <lineage>
        <taxon>Eukaryota</taxon>
        <taxon>Fungi</taxon>
        <taxon>Dikarya</taxon>
        <taxon>Basidiomycota</taxon>
        <taxon>Agaricomycotina</taxon>
        <taxon>Agaricomycetes</taxon>
        <taxon>Agaricomycetidae</taxon>
        <taxon>Agaricales</taxon>
        <taxon>Agaricineae</taxon>
        <taxon>Hymenogastraceae</taxon>
        <taxon>Gymnopilus</taxon>
    </lineage>
</organism>
<accession>A0A409Y4R2</accession>